<accession>A0A8K0SUF1</accession>
<proteinExistence type="predicted"/>
<evidence type="ECO:0000313" key="1">
    <source>
        <dbReference type="EMBL" id="KAH7324999.1"/>
    </source>
</evidence>
<gene>
    <name evidence="1" type="ORF">B0I35DRAFT_173662</name>
</gene>
<keyword evidence="2" id="KW-1185">Reference proteome</keyword>
<protein>
    <submittedName>
        <fullName evidence="1">Uncharacterized protein</fullName>
    </submittedName>
</protein>
<reference evidence="1" key="1">
    <citation type="journal article" date="2021" name="Nat. Commun.">
        <title>Genetic determinants of endophytism in the Arabidopsis root mycobiome.</title>
        <authorList>
            <person name="Mesny F."/>
            <person name="Miyauchi S."/>
            <person name="Thiergart T."/>
            <person name="Pickel B."/>
            <person name="Atanasova L."/>
            <person name="Karlsson M."/>
            <person name="Huettel B."/>
            <person name="Barry K.W."/>
            <person name="Haridas S."/>
            <person name="Chen C."/>
            <person name="Bauer D."/>
            <person name="Andreopoulos W."/>
            <person name="Pangilinan J."/>
            <person name="LaButti K."/>
            <person name="Riley R."/>
            <person name="Lipzen A."/>
            <person name="Clum A."/>
            <person name="Drula E."/>
            <person name="Henrissat B."/>
            <person name="Kohler A."/>
            <person name="Grigoriev I.V."/>
            <person name="Martin F.M."/>
            <person name="Hacquard S."/>
        </authorList>
    </citation>
    <scope>NUCLEOTIDE SEQUENCE</scope>
    <source>
        <strain evidence="1">MPI-CAGE-CH-0235</strain>
    </source>
</reference>
<organism evidence="1 2">
    <name type="scientific">Stachybotrys elegans</name>
    <dbReference type="NCBI Taxonomy" id="80388"/>
    <lineage>
        <taxon>Eukaryota</taxon>
        <taxon>Fungi</taxon>
        <taxon>Dikarya</taxon>
        <taxon>Ascomycota</taxon>
        <taxon>Pezizomycotina</taxon>
        <taxon>Sordariomycetes</taxon>
        <taxon>Hypocreomycetidae</taxon>
        <taxon>Hypocreales</taxon>
        <taxon>Stachybotryaceae</taxon>
        <taxon>Stachybotrys</taxon>
    </lineage>
</organism>
<dbReference type="EMBL" id="JAGPNK010000003">
    <property type="protein sequence ID" value="KAH7324999.1"/>
    <property type="molecule type" value="Genomic_DNA"/>
</dbReference>
<dbReference type="Proteomes" id="UP000813444">
    <property type="component" value="Unassembled WGS sequence"/>
</dbReference>
<comment type="caution">
    <text evidence="1">The sequence shown here is derived from an EMBL/GenBank/DDBJ whole genome shotgun (WGS) entry which is preliminary data.</text>
</comment>
<dbReference type="AlphaFoldDB" id="A0A8K0SUF1"/>
<evidence type="ECO:0000313" key="2">
    <source>
        <dbReference type="Proteomes" id="UP000813444"/>
    </source>
</evidence>
<name>A0A8K0SUF1_9HYPO</name>
<sequence length="84" mass="10033">MSTPKIQTKHMRLVIIRGPRACSNTYSALPDLVHTRRKKHWLVSNPSLHHFYRWERTHDLHETLHPLADNWISVSFRMPLVRGR</sequence>